<sequence>MLIEEQDVALSAVAAGEAVVVHGAGDEGGVVFAAGRADVSNTAFAVRHSSGFLCVALPEERCDALALPPMLPRAHRDTGATVCVTVDASVGVSTGISAADRARAARVLADRDAVAADLTRPGHLVPVAVDLQHPVPSLAQVALRLVTSSGHAPAAVFAHLVSPVDETRMATGEELRAFAVDHGLTAVSAAAVVDTAGGRHDGLTGVGARPGS</sequence>
<dbReference type="Proteomes" id="UP000316184">
    <property type="component" value="Unassembled WGS sequence"/>
</dbReference>
<evidence type="ECO:0000256" key="5">
    <source>
        <dbReference type="ARBA" id="ARBA00022723"/>
    </source>
</evidence>
<dbReference type="EC" id="4.1.99.12" evidence="3"/>
<comment type="function">
    <text evidence="1">Catalyzes the conversion of D-ribulose 5-phosphate to formate and 3,4-dihydroxy-2-butanone 4-phosphate.</text>
</comment>
<evidence type="ECO:0000313" key="7">
    <source>
        <dbReference type="Proteomes" id="UP000316184"/>
    </source>
</evidence>
<protein>
    <recommendedName>
        <fullName evidence="3">3,4-dihydroxy-2-butanone-4-phosphate synthase</fullName>
        <ecNumber evidence="3">4.1.99.12</ecNumber>
    </recommendedName>
</protein>
<dbReference type="SUPFAM" id="SSF55821">
    <property type="entry name" value="YrdC/RibB"/>
    <property type="match status" value="1"/>
</dbReference>
<evidence type="ECO:0000313" key="6">
    <source>
        <dbReference type="EMBL" id="TWF95272.1"/>
    </source>
</evidence>
<dbReference type="GO" id="GO:0046872">
    <property type="term" value="F:metal ion binding"/>
    <property type="evidence" value="ECO:0007669"/>
    <property type="project" value="UniProtKB-KW"/>
</dbReference>
<dbReference type="AlphaFoldDB" id="A0A561U7D3"/>
<keyword evidence="4" id="KW-0686">Riboflavin biosynthesis</keyword>
<dbReference type="PANTHER" id="PTHR21327:SF18">
    <property type="entry name" value="3,4-DIHYDROXY-2-BUTANONE 4-PHOSPHATE SYNTHASE"/>
    <property type="match status" value="1"/>
</dbReference>
<dbReference type="GO" id="GO:0008686">
    <property type="term" value="F:3,4-dihydroxy-2-butanone-4-phosphate synthase activity"/>
    <property type="evidence" value="ECO:0007669"/>
    <property type="project" value="UniProtKB-EC"/>
</dbReference>
<evidence type="ECO:0000256" key="2">
    <source>
        <dbReference type="ARBA" id="ARBA00004904"/>
    </source>
</evidence>
<dbReference type="GO" id="GO:0003935">
    <property type="term" value="F:GTP cyclohydrolase II activity"/>
    <property type="evidence" value="ECO:0007669"/>
    <property type="project" value="TreeGrafter"/>
</dbReference>
<evidence type="ECO:0000256" key="1">
    <source>
        <dbReference type="ARBA" id="ARBA00002284"/>
    </source>
</evidence>
<name>A0A561U7D3_9PSEU</name>
<keyword evidence="7" id="KW-1185">Reference proteome</keyword>
<dbReference type="PANTHER" id="PTHR21327">
    <property type="entry name" value="GTP CYCLOHYDROLASE II-RELATED"/>
    <property type="match status" value="1"/>
</dbReference>
<dbReference type="EMBL" id="VIWX01000002">
    <property type="protein sequence ID" value="TWF95272.1"/>
    <property type="molecule type" value="Genomic_DNA"/>
</dbReference>
<dbReference type="Gene3D" id="3.90.870.10">
    <property type="entry name" value="DHBP synthase"/>
    <property type="match status" value="1"/>
</dbReference>
<dbReference type="GO" id="GO:0005829">
    <property type="term" value="C:cytosol"/>
    <property type="evidence" value="ECO:0007669"/>
    <property type="project" value="TreeGrafter"/>
</dbReference>
<organism evidence="6 7">
    <name type="scientific">Saccharopolyspora dendranthemae</name>
    <dbReference type="NCBI Taxonomy" id="1181886"/>
    <lineage>
        <taxon>Bacteria</taxon>
        <taxon>Bacillati</taxon>
        <taxon>Actinomycetota</taxon>
        <taxon>Actinomycetes</taxon>
        <taxon>Pseudonocardiales</taxon>
        <taxon>Pseudonocardiaceae</taxon>
        <taxon>Saccharopolyspora</taxon>
    </lineage>
</organism>
<evidence type="ECO:0000256" key="3">
    <source>
        <dbReference type="ARBA" id="ARBA00012153"/>
    </source>
</evidence>
<dbReference type="InterPro" id="IPR017945">
    <property type="entry name" value="DHBP_synth_RibB-like_a/b_dom"/>
</dbReference>
<dbReference type="OrthoDB" id="3627010at2"/>
<accession>A0A561U7D3</accession>
<comment type="caution">
    <text evidence="6">The sequence shown here is derived from an EMBL/GenBank/DDBJ whole genome shotgun (WGS) entry which is preliminary data.</text>
</comment>
<dbReference type="Pfam" id="PF00926">
    <property type="entry name" value="DHBP_synthase"/>
    <property type="match status" value="1"/>
</dbReference>
<dbReference type="UniPathway" id="UPA00275">
    <property type="reaction ID" value="UER00399"/>
</dbReference>
<gene>
    <name evidence="6" type="ORF">FHU35_12266</name>
</gene>
<dbReference type="RefSeq" id="WP_145738277.1">
    <property type="nucleotide sequence ID" value="NZ_VIWX01000002.1"/>
</dbReference>
<evidence type="ECO:0000256" key="4">
    <source>
        <dbReference type="ARBA" id="ARBA00022619"/>
    </source>
</evidence>
<reference evidence="6 7" key="1">
    <citation type="submission" date="2019-06" db="EMBL/GenBank/DDBJ databases">
        <title>Sequencing the genomes of 1000 actinobacteria strains.</title>
        <authorList>
            <person name="Klenk H.-P."/>
        </authorList>
    </citation>
    <scope>NUCLEOTIDE SEQUENCE [LARGE SCALE GENOMIC DNA]</scope>
    <source>
        <strain evidence="6 7">DSM 46699</strain>
    </source>
</reference>
<proteinExistence type="predicted"/>
<comment type="pathway">
    <text evidence="2">Cofactor biosynthesis; riboflavin biosynthesis; 2-hydroxy-3-oxobutyl phosphate from D-ribulose 5-phosphate: step 1/1.</text>
</comment>
<keyword evidence="5" id="KW-0479">Metal-binding</keyword>
<dbReference type="InterPro" id="IPR000422">
    <property type="entry name" value="DHBP_synthase_RibB"/>
</dbReference>
<dbReference type="GO" id="GO:0009231">
    <property type="term" value="P:riboflavin biosynthetic process"/>
    <property type="evidence" value="ECO:0007669"/>
    <property type="project" value="UniProtKB-UniPathway"/>
</dbReference>